<keyword evidence="4" id="KW-0539">Nucleus</keyword>
<keyword evidence="8" id="KW-1185">Reference proteome</keyword>
<evidence type="ECO:0000256" key="5">
    <source>
        <dbReference type="SAM" id="MobiDB-lite"/>
    </source>
</evidence>
<evidence type="ECO:0000313" key="8">
    <source>
        <dbReference type="Proteomes" id="UP000001593"/>
    </source>
</evidence>
<name>A7T0M3_NEMVE</name>
<organism evidence="7 8">
    <name type="scientific">Nematostella vectensis</name>
    <name type="common">Starlet sea anemone</name>
    <dbReference type="NCBI Taxonomy" id="45351"/>
    <lineage>
        <taxon>Eukaryota</taxon>
        <taxon>Metazoa</taxon>
        <taxon>Cnidaria</taxon>
        <taxon>Anthozoa</taxon>
        <taxon>Hexacorallia</taxon>
        <taxon>Actiniaria</taxon>
        <taxon>Edwardsiidae</taxon>
        <taxon>Nematostella</taxon>
    </lineage>
</organism>
<evidence type="ECO:0000256" key="1">
    <source>
        <dbReference type="ARBA" id="ARBA00004123"/>
    </source>
</evidence>
<sequence>MSSAQSENPEANKLDSKEVDLCVKDSDQMDVSTGNSRSCESVESANVCGDAVDDTSRTPGNQREVIVADDVCFETSTSSGCDLSSTEPTTGVKDAANRTFTIPRTVENTVNETGKVENDCVQSSSEVLQSQDVTSSLQWCVAHGAIRSFNKLTWKLIRLKGGRPVVPNRFGKYIPFTLTPSQLIVPTGFQDNFICEECVRSNETISNVECEQEVKENVTPLTGISRESIRASIKRKREEEMGGTGSEEVNAENKRRRKSVPRSAGTSPLTPASPDIRKARGETLALPRNLSKPWQPKKRSPGVSTTVQEDQNFAKKVEDIIRNVVPGSDEELLLIMGKKSHVSHSPPRA</sequence>
<dbReference type="Proteomes" id="UP000001593">
    <property type="component" value="Unassembled WGS sequence"/>
</dbReference>
<keyword evidence="3" id="KW-0804">Transcription</keyword>
<dbReference type="PANTHER" id="PTHR16073:SF9">
    <property type="entry name" value="DEVELOPMENTAL PLURIPOTENCY-ASSOCIATED PROTEIN 2_4 C-TERMINAL DOMAIN-CONTAINING PROTEIN"/>
    <property type="match status" value="1"/>
</dbReference>
<feature type="compositionally biased region" description="Basic and acidic residues" evidence="5">
    <location>
        <begin position="10"/>
        <end position="20"/>
    </location>
</feature>
<evidence type="ECO:0000313" key="7">
    <source>
        <dbReference type="EMBL" id="EDO30492.1"/>
    </source>
</evidence>
<dbReference type="eggNOG" id="ENOG502SQT9">
    <property type="taxonomic scope" value="Eukaryota"/>
</dbReference>
<dbReference type="PANTHER" id="PTHR16073">
    <property type="entry name" value="DCR DOMAIN-CONTAINING PROTEIN"/>
    <property type="match status" value="1"/>
</dbReference>
<dbReference type="GO" id="GO:0003682">
    <property type="term" value="F:chromatin binding"/>
    <property type="evidence" value="ECO:0000318"/>
    <property type="project" value="GO_Central"/>
</dbReference>
<evidence type="ECO:0000256" key="3">
    <source>
        <dbReference type="ARBA" id="ARBA00023163"/>
    </source>
</evidence>
<dbReference type="GO" id="GO:0048731">
    <property type="term" value="P:system development"/>
    <property type="evidence" value="ECO:0000318"/>
    <property type="project" value="GO_Central"/>
</dbReference>
<dbReference type="AlphaFoldDB" id="A7T0M3"/>
<dbReference type="GO" id="GO:0005634">
    <property type="term" value="C:nucleus"/>
    <property type="evidence" value="ECO:0000318"/>
    <property type="project" value="GO_Central"/>
</dbReference>
<protein>
    <recommendedName>
        <fullName evidence="6">Developmental pluripotency-associated protein 2/4 C-terminal domain-containing protein</fullName>
    </recommendedName>
</protein>
<accession>A7T0M3</accession>
<dbReference type="Pfam" id="PF14047">
    <property type="entry name" value="DCR"/>
    <property type="match status" value="1"/>
</dbReference>
<dbReference type="InterPro" id="IPR039590">
    <property type="entry name" value="Dppa2/4"/>
</dbReference>
<dbReference type="EMBL" id="DS470037">
    <property type="protein sequence ID" value="EDO30492.1"/>
    <property type="molecule type" value="Genomic_DNA"/>
</dbReference>
<evidence type="ECO:0000259" key="6">
    <source>
        <dbReference type="Pfam" id="PF14047"/>
    </source>
</evidence>
<comment type="subcellular location">
    <subcellularLocation>
        <location evidence="1">Nucleus</location>
    </subcellularLocation>
</comment>
<feature type="domain" description="Developmental pluripotency-associated protein 2/4 C-terminal" evidence="6">
    <location>
        <begin position="136"/>
        <end position="202"/>
    </location>
</feature>
<reference evidence="7 8" key="1">
    <citation type="journal article" date="2007" name="Science">
        <title>Sea anemone genome reveals ancestral eumetazoan gene repertoire and genomic organization.</title>
        <authorList>
            <person name="Putnam N.H."/>
            <person name="Srivastava M."/>
            <person name="Hellsten U."/>
            <person name="Dirks B."/>
            <person name="Chapman J."/>
            <person name="Salamov A."/>
            <person name="Terry A."/>
            <person name="Shapiro H."/>
            <person name="Lindquist E."/>
            <person name="Kapitonov V.V."/>
            <person name="Jurka J."/>
            <person name="Genikhovich G."/>
            <person name="Grigoriev I.V."/>
            <person name="Lucas S.M."/>
            <person name="Steele R.E."/>
            <person name="Finnerty J.R."/>
            <person name="Technau U."/>
            <person name="Martindale M.Q."/>
            <person name="Rokhsar D.S."/>
        </authorList>
    </citation>
    <scope>NUCLEOTIDE SEQUENCE [LARGE SCALE GENOMIC DNA]</scope>
    <source>
        <strain evidence="8">CH2 X CH6</strain>
    </source>
</reference>
<evidence type="ECO:0000256" key="4">
    <source>
        <dbReference type="ARBA" id="ARBA00023242"/>
    </source>
</evidence>
<keyword evidence="2" id="KW-0805">Transcription regulation</keyword>
<dbReference type="InParanoid" id="A7T0M3"/>
<dbReference type="HOGENOM" id="CLU_795262_0_0_1"/>
<gene>
    <name evidence="7" type="ORF">NEMVEDRAFT_v1g248370</name>
</gene>
<evidence type="ECO:0000256" key="2">
    <source>
        <dbReference type="ARBA" id="ARBA00023015"/>
    </source>
</evidence>
<dbReference type="InterPro" id="IPR025891">
    <property type="entry name" value="Dppa2/4_C_dom"/>
</dbReference>
<feature type="region of interest" description="Disordered" evidence="5">
    <location>
        <begin position="1"/>
        <end position="20"/>
    </location>
</feature>
<proteinExistence type="predicted"/>
<feature type="region of interest" description="Disordered" evidence="5">
    <location>
        <begin position="233"/>
        <end position="310"/>
    </location>
</feature>